<dbReference type="EMBL" id="AUZY01007303">
    <property type="protein sequence ID" value="EQD50343.1"/>
    <property type="molecule type" value="Genomic_DNA"/>
</dbReference>
<dbReference type="PANTHER" id="PTHR23520">
    <property type="entry name" value="TRANSPORTER, PUTATIVE (AFU_ORTHOLOGUE AFUA_3G04000)-RELATED"/>
    <property type="match status" value="1"/>
</dbReference>
<evidence type="ECO:0000313" key="2">
    <source>
        <dbReference type="EMBL" id="EQD50343.1"/>
    </source>
</evidence>
<organism evidence="2">
    <name type="scientific">mine drainage metagenome</name>
    <dbReference type="NCBI Taxonomy" id="410659"/>
    <lineage>
        <taxon>unclassified sequences</taxon>
        <taxon>metagenomes</taxon>
        <taxon>ecological metagenomes</taxon>
    </lineage>
</organism>
<feature type="non-terminal residue" evidence="2">
    <location>
        <position position="212"/>
    </location>
</feature>
<proteinExistence type="predicted"/>
<feature type="transmembrane region" description="Helical" evidence="1">
    <location>
        <begin position="157"/>
        <end position="177"/>
    </location>
</feature>
<reference evidence="2" key="2">
    <citation type="journal article" date="2014" name="ISME J.">
        <title>Microbial stratification in low pH oxic and suboxic macroscopic growths along an acid mine drainage.</title>
        <authorList>
            <person name="Mendez-Garcia C."/>
            <person name="Mesa V."/>
            <person name="Sprenger R.R."/>
            <person name="Richter M."/>
            <person name="Diez M.S."/>
            <person name="Solano J."/>
            <person name="Bargiela R."/>
            <person name="Golyshina O.V."/>
            <person name="Manteca A."/>
            <person name="Ramos J.L."/>
            <person name="Gallego J.R."/>
            <person name="Llorente I."/>
            <person name="Martins Dos Santos V.A."/>
            <person name="Jensen O.N."/>
            <person name="Pelaez A.I."/>
            <person name="Sanchez J."/>
            <person name="Ferrer M."/>
        </authorList>
    </citation>
    <scope>NUCLEOTIDE SEQUENCE</scope>
</reference>
<comment type="caution">
    <text evidence="2">The sequence shown here is derived from an EMBL/GenBank/DDBJ whole genome shotgun (WGS) entry which is preliminary data.</text>
</comment>
<feature type="transmembrane region" description="Helical" evidence="1">
    <location>
        <begin position="80"/>
        <end position="103"/>
    </location>
</feature>
<dbReference type="PANTHER" id="PTHR23520:SF5">
    <property type="entry name" value="TRANSPORTER, PUTATIVE (AFU_ORTHOLOGUE AFUA_3G04000)-RELATED"/>
    <property type="match status" value="1"/>
</dbReference>
<dbReference type="AlphaFoldDB" id="T1A0A6"/>
<protein>
    <submittedName>
        <fullName evidence="2">Major facilitator transporter</fullName>
    </submittedName>
</protein>
<dbReference type="SUPFAM" id="SSF103473">
    <property type="entry name" value="MFS general substrate transporter"/>
    <property type="match status" value="1"/>
</dbReference>
<reference evidence="2" key="1">
    <citation type="submission" date="2013-08" db="EMBL/GenBank/DDBJ databases">
        <authorList>
            <person name="Mendez C."/>
            <person name="Richter M."/>
            <person name="Ferrer M."/>
            <person name="Sanchez J."/>
        </authorList>
    </citation>
    <scope>NUCLEOTIDE SEQUENCE</scope>
</reference>
<keyword evidence="1" id="KW-0472">Membrane</keyword>
<keyword evidence="1" id="KW-0812">Transmembrane</keyword>
<gene>
    <name evidence="2" type="ORF">B1B_11271</name>
</gene>
<accession>T1A0A6</accession>
<dbReference type="InterPro" id="IPR036259">
    <property type="entry name" value="MFS_trans_sf"/>
</dbReference>
<evidence type="ECO:0000256" key="1">
    <source>
        <dbReference type="SAM" id="Phobius"/>
    </source>
</evidence>
<feature type="transmembrane region" description="Helical" evidence="1">
    <location>
        <begin position="41"/>
        <end position="59"/>
    </location>
</feature>
<feature type="transmembrane region" description="Helical" evidence="1">
    <location>
        <begin position="115"/>
        <end position="136"/>
    </location>
</feature>
<dbReference type="Gene3D" id="1.20.1250.20">
    <property type="entry name" value="MFS general substrate transporter like domains"/>
    <property type="match status" value="1"/>
</dbReference>
<keyword evidence="1" id="KW-1133">Transmembrane helix</keyword>
<sequence length="212" mass="21966">MEYNLLGYMGLAFGALAAAPPELGLPRSPALGGGPHDGVLLLYAALGVCLMPAYLALHLPSSPVTPASAPLLSAESKRHVLWLSGLFSVDAFGGGMVANSLVAYWLELKFHPSPFLLGSIFFLSSLAAGGSLLLALPVAKRLGLVRTMVFTHLPSSLLLALVPFVPSLLAASSVWVARASLSQMDVPTRQSFVQALVAPGERTAAAGYTTAA</sequence>
<name>T1A0A6_9ZZZZ</name>